<proteinExistence type="predicted"/>
<comment type="caution">
    <text evidence="1">The sequence shown here is derived from an EMBL/GenBank/DDBJ whole genome shotgun (WGS) entry which is preliminary data.</text>
</comment>
<organism evidence="1 2">
    <name type="scientific">Candidatus Jidaibacter acanthamoebae</name>
    <dbReference type="NCBI Taxonomy" id="86105"/>
    <lineage>
        <taxon>Bacteria</taxon>
        <taxon>Pseudomonadati</taxon>
        <taxon>Pseudomonadota</taxon>
        <taxon>Alphaproteobacteria</taxon>
        <taxon>Rickettsiales</taxon>
        <taxon>Candidatus Midichloriaceae</taxon>
        <taxon>Candidatus Jidaibacter</taxon>
    </lineage>
</organism>
<dbReference type="Proteomes" id="UP000031258">
    <property type="component" value="Unassembled WGS sequence"/>
</dbReference>
<dbReference type="AlphaFoldDB" id="A0A0C1QXG0"/>
<name>A0A0C1QXG0_9RICK</name>
<protein>
    <submittedName>
        <fullName evidence="1">Uncharacterized protein</fullName>
    </submittedName>
</protein>
<dbReference type="STRING" id="86105.NF27_GI00050"/>
<reference evidence="1 2" key="1">
    <citation type="submission" date="2014-11" db="EMBL/GenBank/DDBJ databases">
        <title>A Rickettsiales Symbiont of Amoebae With Ancient Features.</title>
        <authorList>
            <person name="Schulz F."/>
            <person name="Martijn J."/>
            <person name="Wascher F."/>
            <person name="Kostanjsek R."/>
            <person name="Ettema T.J."/>
            <person name="Horn M."/>
        </authorList>
    </citation>
    <scope>NUCLEOTIDE SEQUENCE [LARGE SCALE GENOMIC DNA]</scope>
    <source>
        <strain evidence="1 2">UWC36</strain>
    </source>
</reference>
<dbReference type="RefSeq" id="WP_039457909.1">
    <property type="nucleotide sequence ID" value="NZ_JSWE01000156.1"/>
</dbReference>
<evidence type="ECO:0000313" key="2">
    <source>
        <dbReference type="Proteomes" id="UP000031258"/>
    </source>
</evidence>
<dbReference type="GO" id="GO:0006355">
    <property type="term" value="P:regulation of DNA-templated transcription"/>
    <property type="evidence" value="ECO:0007669"/>
    <property type="project" value="InterPro"/>
</dbReference>
<dbReference type="EMBL" id="JSWE01000156">
    <property type="protein sequence ID" value="KIE04700.1"/>
    <property type="molecule type" value="Genomic_DNA"/>
</dbReference>
<accession>A0A0C1QXG0</accession>
<gene>
    <name evidence="1" type="ORF">NF27_GI00050</name>
</gene>
<evidence type="ECO:0000313" key="1">
    <source>
        <dbReference type="EMBL" id="KIE04700.1"/>
    </source>
</evidence>
<sequence length="82" mass="9408">MKNIAITIRVPNKELHIIDDYAREKGVTRAEIFRDLIVDTANDIKHKKRKEKLIAASKKVSQHNISEAIQLEDTLEDGLKND</sequence>
<keyword evidence="2" id="KW-1185">Reference proteome</keyword>